<proteinExistence type="predicted"/>
<evidence type="ECO:0000313" key="2">
    <source>
        <dbReference type="EMBL" id="WCZ33416.1"/>
    </source>
</evidence>
<sequence length="67" mass="7298">MSTPDNQPSGGGSNLLWSIISIVATLAVSYFLSGYLQTHFDLPMIVRWIIIIVAVLIVGGLVGRLRR</sequence>
<dbReference type="Proteomes" id="UP001220064">
    <property type="component" value="Chromosome"/>
</dbReference>
<keyword evidence="1" id="KW-0812">Transmembrane</keyword>
<keyword evidence="1" id="KW-0472">Membrane</keyword>
<accession>A0ABY7UAK3</accession>
<organism evidence="2 3">
    <name type="scientific">Corynebacterium massiliense DSM 45435</name>
    <dbReference type="NCBI Taxonomy" id="1121364"/>
    <lineage>
        <taxon>Bacteria</taxon>
        <taxon>Bacillati</taxon>
        <taxon>Actinomycetota</taxon>
        <taxon>Actinomycetes</taxon>
        <taxon>Mycobacteriales</taxon>
        <taxon>Corynebacteriaceae</taxon>
        <taxon>Corynebacterium</taxon>
    </lineage>
</organism>
<name>A0ABY7UAK3_9CORY</name>
<feature type="transmembrane region" description="Helical" evidence="1">
    <location>
        <begin position="12"/>
        <end position="33"/>
    </location>
</feature>
<keyword evidence="3" id="KW-1185">Reference proteome</keyword>
<gene>
    <name evidence="2" type="ORF">CMASS_10040</name>
</gene>
<feature type="transmembrane region" description="Helical" evidence="1">
    <location>
        <begin position="45"/>
        <end position="65"/>
    </location>
</feature>
<protein>
    <submittedName>
        <fullName evidence="2">Uncharacterized protein</fullName>
    </submittedName>
</protein>
<keyword evidence="1" id="KW-1133">Transmembrane helix</keyword>
<reference evidence="2 3" key="1">
    <citation type="submission" date="2020-10" db="EMBL/GenBank/DDBJ databases">
        <title>Complete genome sequence of Corynebacterium massiliense DSM 45435, type strain of Corynebacterium massiliense.</title>
        <authorList>
            <person name="Busche T."/>
            <person name="Kalinowski J."/>
            <person name="Ruckert C."/>
        </authorList>
    </citation>
    <scope>NUCLEOTIDE SEQUENCE [LARGE SCALE GENOMIC DNA]</scope>
    <source>
        <strain evidence="2 3">DSM 45435</strain>
    </source>
</reference>
<evidence type="ECO:0000256" key="1">
    <source>
        <dbReference type="SAM" id="Phobius"/>
    </source>
</evidence>
<dbReference type="RefSeq" id="WP_022863319.1">
    <property type="nucleotide sequence ID" value="NZ_ATVG01000009.1"/>
</dbReference>
<dbReference type="EMBL" id="CP063189">
    <property type="protein sequence ID" value="WCZ33416.1"/>
    <property type="molecule type" value="Genomic_DNA"/>
</dbReference>
<evidence type="ECO:0000313" key="3">
    <source>
        <dbReference type="Proteomes" id="UP001220064"/>
    </source>
</evidence>